<reference evidence="13 14" key="1">
    <citation type="journal article" date="2020" name="ISME J.">
        <title>Uncovering the hidden diversity of litter-decomposition mechanisms in mushroom-forming fungi.</title>
        <authorList>
            <person name="Floudas D."/>
            <person name="Bentzer J."/>
            <person name="Ahren D."/>
            <person name="Johansson T."/>
            <person name="Persson P."/>
            <person name="Tunlid A."/>
        </authorList>
    </citation>
    <scope>NUCLEOTIDE SEQUENCE [LARGE SCALE GENOMIC DNA]</scope>
    <source>
        <strain evidence="13 14">CBS 661.87</strain>
    </source>
</reference>
<dbReference type="Proteomes" id="UP000565441">
    <property type="component" value="Unassembled WGS sequence"/>
</dbReference>
<sequence>MSCKMRRGGRKRCFTRLVRGLPCQNFAHFSCSPLGMLRVPLTRPTPLVARYFSSTPSKWNTAQQRPPTTPPESTDHEAASSSASPSPAVENRPIKEFSAKQSSVSSVSQYDLDLVKQRLREWTDEAALTFRARADDFTARSKTTFSQLGSQLNKVTGYEVIEALKRDVVQQEARINATRQAAREAKVAYEEAVAQRSSSQREVNDLLQRKSIWTDNDVSRFTTLVRQDHLYEQAEARAKAAVDETENAVEREFSELMRTILARYHEEQVWSDKIRSASTYGSLAALGLNMLVFVMAIMVVEPWKRRRLAQTFEKKIEELSRENEARLDTSMKEIGAQLADQERLILKLATASQSMIAAAPPVKEALQEAEMIIDTPGAEEIQAERTVHTIEFKNSALELAAVATSAFVAGIVGCLWLGR</sequence>
<dbReference type="PANTHER" id="PTHR31961">
    <property type="entry name" value="SENSITIVE TO HIGH EXPRESSION PROTEIN 9, MITOCHONDRIAL"/>
    <property type="match status" value="1"/>
</dbReference>
<evidence type="ECO:0000256" key="12">
    <source>
        <dbReference type="SAM" id="MobiDB-lite"/>
    </source>
</evidence>
<evidence type="ECO:0000256" key="5">
    <source>
        <dbReference type="ARBA" id="ARBA00022989"/>
    </source>
</evidence>
<keyword evidence="2 10" id="KW-0812">Transmembrane</keyword>
<dbReference type="AlphaFoldDB" id="A0A8H5HGG2"/>
<keyword evidence="7 10" id="KW-0496">Mitochondrion</keyword>
<comment type="function">
    <text evidence="9">Required for the maintenance of the structure of the mitochondrial inner membrane. Involved in mitochondrial morphology. Causes growth arrest when highly overexpressed.</text>
</comment>
<feature type="coiled-coil region" evidence="11">
    <location>
        <begin position="161"/>
        <end position="251"/>
    </location>
</feature>
<keyword evidence="4 10" id="KW-0809">Transit peptide</keyword>
<evidence type="ECO:0000313" key="13">
    <source>
        <dbReference type="EMBL" id="KAF5382721.1"/>
    </source>
</evidence>
<evidence type="ECO:0000256" key="9">
    <source>
        <dbReference type="ARBA" id="ARBA00024807"/>
    </source>
</evidence>
<comment type="subcellular location">
    <subcellularLocation>
        <location evidence="10">Mitochondrion inner membrane</location>
        <topology evidence="10">Multi-pass membrane protein</topology>
    </subcellularLocation>
</comment>
<dbReference type="GO" id="GO:0005743">
    <property type="term" value="C:mitochondrial inner membrane"/>
    <property type="evidence" value="ECO:0007669"/>
    <property type="project" value="UniProtKB-SubCell"/>
</dbReference>
<accession>A0A8H5HGG2</accession>
<evidence type="ECO:0000256" key="3">
    <source>
        <dbReference type="ARBA" id="ARBA00022792"/>
    </source>
</evidence>
<dbReference type="GO" id="GO:0007007">
    <property type="term" value="P:inner mitochondrial membrane organization"/>
    <property type="evidence" value="ECO:0007669"/>
    <property type="project" value="TreeGrafter"/>
</dbReference>
<feature type="compositionally biased region" description="Low complexity" evidence="12">
    <location>
        <begin position="79"/>
        <end position="88"/>
    </location>
</feature>
<evidence type="ECO:0000256" key="4">
    <source>
        <dbReference type="ARBA" id="ARBA00022946"/>
    </source>
</evidence>
<dbReference type="Pfam" id="PF05546">
    <property type="entry name" value="She9_MDM33"/>
    <property type="match status" value="1"/>
</dbReference>
<gene>
    <name evidence="13" type="ORF">D9615_002831</name>
</gene>
<feature type="compositionally biased region" description="Polar residues" evidence="12">
    <location>
        <begin position="57"/>
        <end position="66"/>
    </location>
</feature>
<dbReference type="OrthoDB" id="5595506at2759"/>
<evidence type="ECO:0000313" key="14">
    <source>
        <dbReference type="Proteomes" id="UP000565441"/>
    </source>
</evidence>
<keyword evidence="14" id="KW-1185">Reference proteome</keyword>
<keyword evidence="6 11" id="KW-0175">Coiled coil</keyword>
<evidence type="ECO:0000256" key="10">
    <source>
        <dbReference type="RuleBase" id="RU364128"/>
    </source>
</evidence>
<dbReference type="InterPro" id="IPR008839">
    <property type="entry name" value="MDM33_fungi"/>
</dbReference>
<keyword evidence="8 10" id="KW-0472">Membrane</keyword>
<evidence type="ECO:0000256" key="2">
    <source>
        <dbReference type="ARBA" id="ARBA00022692"/>
    </source>
</evidence>
<feature type="transmembrane region" description="Helical" evidence="10">
    <location>
        <begin position="280"/>
        <end position="300"/>
    </location>
</feature>
<name>A0A8H5HGG2_9AGAR</name>
<evidence type="ECO:0000256" key="11">
    <source>
        <dbReference type="SAM" id="Coils"/>
    </source>
</evidence>
<evidence type="ECO:0000256" key="6">
    <source>
        <dbReference type="ARBA" id="ARBA00023054"/>
    </source>
</evidence>
<evidence type="ECO:0000256" key="7">
    <source>
        <dbReference type="ARBA" id="ARBA00023128"/>
    </source>
</evidence>
<feature type="transmembrane region" description="Helical" evidence="10">
    <location>
        <begin position="399"/>
        <end position="418"/>
    </location>
</feature>
<comment type="subunit">
    <text evidence="10">Homooligomer.</text>
</comment>
<keyword evidence="3 10" id="KW-0999">Mitochondrion inner membrane</keyword>
<protein>
    <recommendedName>
        <fullName evidence="10">Sensitive to high expression protein 9, mitochondrial</fullName>
    </recommendedName>
</protein>
<comment type="caution">
    <text evidence="13">The sequence shown here is derived from an EMBL/GenBank/DDBJ whole genome shotgun (WGS) entry which is preliminary data.</text>
</comment>
<keyword evidence="5 10" id="KW-1133">Transmembrane helix</keyword>
<dbReference type="PANTHER" id="PTHR31961:SF3">
    <property type="entry name" value="SENSITIVE TO HIGH EXPRESSION PROTEIN 9, MITOCHONDRIAL"/>
    <property type="match status" value="1"/>
</dbReference>
<organism evidence="13 14">
    <name type="scientific">Tricholomella constricta</name>
    <dbReference type="NCBI Taxonomy" id="117010"/>
    <lineage>
        <taxon>Eukaryota</taxon>
        <taxon>Fungi</taxon>
        <taxon>Dikarya</taxon>
        <taxon>Basidiomycota</taxon>
        <taxon>Agaricomycotina</taxon>
        <taxon>Agaricomycetes</taxon>
        <taxon>Agaricomycetidae</taxon>
        <taxon>Agaricales</taxon>
        <taxon>Tricholomatineae</taxon>
        <taxon>Lyophyllaceae</taxon>
        <taxon>Tricholomella</taxon>
    </lineage>
</organism>
<proteinExistence type="inferred from homology"/>
<comment type="similarity">
    <text evidence="1 10">Belongs to the SHE9 family.</text>
</comment>
<dbReference type="EMBL" id="JAACJP010000008">
    <property type="protein sequence ID" value="KAF5382721.1"/>
    <property type="molecule type" value="Genomic_DNA"/>
</dbReference>
<feature type="region of interest" description="Disordered" evidence="12">
    <location>
        <begin position="57"/>
        <end position="91"/>
    </location>
</feature>
<evidence type="ECO:0000256" key="1">
    <source>
        <dbReference type="ARBA" id="ARBA00007472"/>
    </source>
</evidence>
<evidence type="ECO:0000256" key="8">
    <source>
        <dbReference type="ARBA" id="ARBA00023136"/>
    </source>
</evidence>